<dbReference type="InterPro" id="IPR036514">
    <property type="entry name" value="SGNH_hydro_sf"/>
</dbReference>
<sequence>MLSLATNGLLMLTVAVVVLSQPGRSPSDLAPPSFNSPHQAGSNQVTAGGGSVPMDLGPRHKWTYDQWVAQLEREAAAAAANKPENLAILAGDSISLWFPTELLPNGKNWLNQGISGETSAGLLKRLSLLDNTSPSVVFVMIGINDLIRGVPPEEILENSRLIIRDLLWVHPNAKVVLQSILPHSGPGASWEGRDRLLAIPNQKIREINRSLKEIAAQEGATYLDLHPLFADDAGNLSLLLTTDGLHLNQQGYLVWRSALILFMQLQINA</sequence>
<accession>A0A7C3VNH7</accession>
<dbReference type="PANTHER" id="PTHR30383:SF5">
    <property type="entry name" value="SGNH HYDROLASE-TYPE ESTERASE DOMAIN-CONTAINING PROTEIN"/>
    <property type="match status" value="1"/>
</dbReference>
<feature type="compositionally biased region" description="Polar residues" evidence="1">
    <location>
        <begin position="33"/>
        <end position="46"/>
    </location>
</feature>
<proteinExistence type="predicted"/>
<gene>
    <name evidence="3" type="ORF">ENR15_07930</name>
</gene>
<evidence type="ECO:0000313" key="3">
    <source>
        <dbReference type="EMBL" id="HGG00570.1"/>
    </source>
</evidence>
<evidence type="ECO:0000256" key="1">
    <source>
        <dbReference type="SAM" id="MobiDB-lite"/>
    </source>
</evidence>
<dbReference type="AlphaFoldDB" id="A0A7C3VNH7"/>
<dbReference type="Pfam" id="PF13472">
    <property type="entry name" value="Lipase_GDSL_2"/>
    <property type="match status" value="1"/>
</dbReference>
<organism evidence="3">
    <name type="scientific">Planktothricoides sp. SpSt-374</name>
    <dbReference type="NCBI Taxonomy" id="2282167"/>
    <lineage>
        <taxon>Bacteria</taxon>
        <taxon>Bacillati</taxon>
        <taxon>Cyanobacteriota</taxon>
        <taxon>Cyanophyceae</taxon>
        <taxon>Oscillatoriophycideae</taxon>
        <taxon>Oscillatoriales</taxon>
        <taxon>Oscillatoriaceae</taxon>
        <taxon>Planktothricoides</taxon>
    </lineage>
</organism>
<feature type="region of interest" description="Disordered" evidence="1">
    <location>
        <begin position="26"/>
        <end position="52"/>
    </location>
</feature>
<dbReference type="PANTHER" id="PTHR30383">
    <property type="entry name" value="THIOESTERASE 1/PROTEASE 1/LYSOPHOSPHOLIPASE L1"/>
    <property type="match status" value="1"/>
</dbReference>
<dbReference type="InterPro" id="IPR051532">
    <property type="entry name" value="Ester_Hydrolysis_Enzymes"/>
</dbReference>
<dbReference type="GO" id="GO:0004622">
    <property type="term" value="F:phosphatidylcholine lysophospholipase activity"/>
    <property type="evidence" value="ECO:0007669"/>
    <property type="project" value="TreeGrafter"/>
</dbReference>
<dbReference type="Gene3D" id="3.40.50.1110">
    <property type="entry name" value="SGNH hydrolase"/>
    <property type="match status" value="1"/>
</dbReference>
<dbReference type="EMBL" id="DSPX01000078">
    <property type="protein sequence ID" value="HGG00570.1"/>
    <property type="molecule type" value="Genomic_DNA"/>
</dbReference>
<evidence type="ECO:0000259" key="2">
    <source>
        <dbReference type="Pfam" id="PF13472"/>
    </source>
</evidence>
<dbReference type="InterPro" id="IPR013830">
    <property type="entry name" value="SGNH_hydro"/>
</dbReference>
<reference evidence="3" key="1">
    <citation type="journal article" date="2020" name="mSystems">
        <title>Genome- and Community-Level Interaction Insights into Carbon Utilization and Element Cycling Functions of Hydrothermarchaeota in Hydrothermal Sediment.</title>
        <authorList>
            <person name="Zhou Z."/>
            <person name="Liu Y."/>
            <person name="Xu W."/>
            <person name="Pan J."/>
            <person name="Luo Z.H."/>
            <person name="Li M."/>
        </authorList>
    </citation>
    <scope>NUCLEOTIDE SEQUENCE [LARGE SCALE GENOMIC DNA]</scope>
    <source>
        <strain evidence="3">SpSt-374</strain>
    </source>
</reference>
<protein>
    <submittedName>
        <fullName evidence="3">GDSL family lipase</fullName>
    </submittedName>
</protein>
<dbReference type="CDD" id="cd01828">
    <property type="entry name" value="sialate_O-acetylesterase_like2"/>
    <property type="match status" value="1"/>
</dbReference>
<name>A0A7C3VNH7_9CYAN</name>
<comment type="caution">
    <text evidence="3">The sequence shown here is derived from an EMBL/GenBank/DDBJ whole genome shotgun (WGS) entry which is preliminary data.</text>
</comment>
<dbReference type="SUPFAM" id="SSF52266">
    <property type="entry name" value="SGNH hydrolase"/>
    <property type="match status" value="1"/>
</dbReference>
<feature type="domain" description="SGNH hydrolase-type esterase" evidence="2">
    <location>
        <begin position="106"/>
        <end position="252"/>
    </location>
</feature>